<protein>
    <recommendedName>
        <fullName evidence="2">Apical junction molecule ajm1 alpha/beta domain-containing protein</fullName>
    </recommendedName>
</protein>
<dbReference type="GO" id="GO:0043296">
    <property type="term" value="C:apical junction complex"/>
    <property type="evidence" value="ECO:0007669"/>
    <property type="project" value="TreeGrafter"/>
</dbReference>
<comment type="caution">
    <text evidence="3">The sequence shown here is derived from an EMBL/GenBank/DDBJ whole genome shotgun (WGS) entry which is preliminary data.</text>
</comment>
<keyword evidence="4" id="KW-1185">Reference proteome</keyword>
<gene>
    <name evidence="3" type="ORF">PVAND_012389</name>
</gene>
<dbReference type="Pfam" id="PF26649">
    <property type="entry name" value="Ajm-1"/>
    <property type="match status" value="1"/>
</dbReference>
<evidence type="ECO:0000313" key="3">
    <source>
        <dbReference type="EMBL" id="KAG5683085.1"/>
    </source>
</evidence>
<evidence type="ECO:0000313" key="4">
    <source>
        <dbReference type="Proteomes" id="UP001107558"/>
    </source>
</evidence>
<feature type="domain" description="Apical junction molecule ajm1 alpha/beta" evidence="2">
    <location>
        <begin position="965"/>
        <end position="1078"/>
    </location>
</feature>
<evidence type="ECO:0000256" key="1">
    <source>
        <dbReference type="SAM" id="MobiDB-lite"/>
    </source>
</evidence>
<feature type="region of interest" description="Disordered" evidence="1">
    <location>
        <begin position="816"/>
        <end position="900"/>
    </location>
</feature>
<proteinExistence type="predicted"/>
<reference evidence="3" key="1">
    <citation type="submission" date="2021-03" db="EMBL/GenBank/DDBJ databases">
        <title>Chromosome level genome of the anhydrobiotic midge Polypedilum vanderplanki.</title>
        <authorList>
            <person name="Yoshida Y."/>
            <person name="Kikawada T."/>
            <person name="Gusev O."/>
        </authorList>
    </citation>
    <scope>NUCLEOTIDE SEQUENCE</scope>
    <source>
        <strain evidence="3">NIAS01</strain>
        <tissue evidence="3">Whole body or cell culture</tissue>
    </source>
</reference>
<feature type="compositionally biased region" description="Polar residues" evidence="1">
    <location>
        <begin position="576"/>
        <end position="597"/>
    </location>
</feature>
<dbReference type="AlphaFoldDB" id="A0A9J6CM98"/>
<sequence>MEVLNKTCPSNFLDTSFIYSDQEDDEISPNFHEKSFVTVNVDSFNEKEFNNLLNCLDTIRESSKKRKNKKKIVKNYCVQVPYIDNSIRLNESDLENDEIEEKCNEMKNDISQMFSYFDEDVQFNFDEEAETKKLDSKPIIRGVVRKPNAPCESPNILNKNQVDKIMNEFNRVKINYYSKENCVEFTDIDYFYCDSDLESTRSCDKTGKLNRNVMNKFKSESDFKTENESIDARKLFIDTEIVPKNSVRDKIDMFSKLDTPLTGGQFLCKSYSAPTPATFRNSKKQQQIHGIIKNTSSANKNQNKCFIKDINKSISEKEMMLQKIMTEGKLQDSILIELERILNNFDMSLIYTINGLMNDNAFTLDGQKMKFLKIYTNPKLEIFNSTFDSNKIDNCKMESVDLSVIESNKIQLQLQVKFREKLTNKNLLKCMNVIFMAKYDDKATMIIDDATASKNSFDIFITSFFEPPENELQKARESNVTLSEHQLRVQASLQKLNIPDWYKQYSATGGNQNAAQAYVRNPDVSGILRKRNSDIGRWQGLSSKTTSLSSLGSNRSDRSPVMLSPSAHSHHGGQTGFSRWSTSHLNSSQTSPSVSARSSFVRNTAYASTMSGQSNVSSVSQTSDIRNSFRKPYLGWRSQEKLNQPRTAHERLASSLMSQKQTHQQQPIATPEIQSSIKEVTSAIVHYVNDQTNRGSRSRSVSPSTRCWLESSFVGTKPLESPQTPALENQFGAHKTVNIGPMSVTATNYETIRLNGIGGADAQSSTYVPSYYHPSVRSSATNLEDDVILSLLGLPSELHKSSSEDLANQSTYRGLSTFSTFKPSPSQPQQQQQQAQAQSKQQQLTVEQQSHSRRHSEGDCQKKLLEHHSQDYEDEKSDEIGPLMQQRTVSSTSTSPAPQYRRISLDSTEAKRGDLLRCRYPKCEVVATQADAKKNFKSCHNCSHLYCSRDCRRNHWERGHRRACLHSRVSALCRQVLSTCKDDADTLKHLSLLARRGFMSQGRGVVRLLFRSPENADLFIKQGFQCLGEVSFVRWPELMPQEMGPELYSELLKLSNEYKPESKMLIYVAICVVSEAPSSSTAPVKWERQLVSRCAKLKLCKSIMCDKSLFSSSNMAASGTDVLILTFNTADKFTQKSREIILTNVTAILQQKGINLRKHHPEVYQRLSNYVEGLTEKFLPVTIHPRDSATGKSFVCIIFPQNGDTEKIKMPGGEENSNDRVQTIDVGIERTELTQNSLNDDLFTEGTKF</sequence>
<organism evidence="3 4">
    <name type="scientific">Polypedilum vanderplanki</name>
    <name type="common">Sleeping chironomid midge</name>
    <dbReference type="NCBI Taxonomy" id="319348"/>
    <lineage>
        <taxon>Eukaryota</taxon>
        <taxon>Metazoa</taxon>
        <taxon>Ecdysozoa</taxon>
        <taxon>Arthropoda</taxon>
        <taxon>Hexapoda</taxon>
        <taxon>Insecta</taxon>
        <taxon>Pterygota</taxon>
        <taxon>Neoptera</taxon>
        <taxon>Endopterygota</taxon>
        <taxon>Diptera</taxon>
        <taxon>Nematocera</taxon>
        <taxon>Chironomoidea</taxon>
        <taxon>Chironomidae</taxon>
        <taxon>Chironominae</taxon>
        <taxon>Polypedilum</taxon>
        <taxon>Polypedilum</taxon>
    </lineage>
</organism>
<dbReference type="PANTHER" id="PTHR21517">
    <property type="entry name" value="APICAL JUNCTION COMPONENT 1 HOMOLOG"/>
    <property type="match status" value="1"/>
</dbReference>
<dbReference type="GO" id="GO:0045216">
    <property type="term" value="P:cell-cell junction organization"/>
    <property type="evidence" value="ECO:0007669"/>
    <property type="project" value="InterPro"/>
</dbReference>
<feature type="compositionally biased region" description="Basic and acidic residues" evidence="1">
    <location>
        <begin position="855"/>
        <end position="871"/>
    </location>
</feature>
<accession>A0A9J6CM98</accession>
<feature type="compositionally biased region" description="Low complexity" evidence="1">
    <location>
        <begin position="544"/>
        <end position="553"/>
    </location>
</feature>
<dbReference type="InterPro" id="IPR058586">
    <property type="entry name" value="Ajm-1"/>
</dbReference>
<evidence type="ECO:0000259" key="2">
    <source>
        <dbReference type="Pfam" id="PF26649"/>
    </source>
</evidence>
<dbReference type="OrthoDB" id="7789350at2759"/>
<dbReference type="Proteomes" id="UP001107558">
    <property type="component" value="Chromosome 1"/>
</dbReference>
<dbReference type="EMBL" id="JADBJN010000001">
    <property type="protein sequence ID" value="KAG5683085.1"/>
    <property type="molecule type" value="Genomic_DNA"/>
</dbReference>
<feature type="region of interest" description="Disordered" evidence="1">
    <location>
        <begin position="544"/>
        <end position="597"/>
    </location>
</feature>
<dbReference type="PANTHER" id="PTHR21517:SF3">
    <property type="entry name" value="APICAL JUNCTION COMPONENT 1 HOMOLOG"/>
    <property type="match status" value="1"/>
</dbReference>
<feature type="compositionally biased region" description="Polar residues" evidence="1">
    <location>
        <begin position="885"/>
        <end position="897"/>
    </location>
</feature>
<feature type="compositionally biased region" description="Low complexity" evidence="1">
    <location>
        <begin position="822"/>
        <end position="843"/>
    </location>
</feature>
<dbReference type="InterPro" id="IPR038825">
    <property type="entry name" value="Apical_junction"/>
</dbReference>
<dbReference type="GO" id="GO:0005886">
    <property type="term" value="C:plasma membrane"/>
    <property type="evidence" value="ECO:0007669"/>
    <property type="project" value="TreeGrafter"/>
</dbReference>
<name>A0A9J6CM98_POLVA</name>